<feature type="chain" id="PRO_5016062334" evidence="1">
    <location>
        <begin position="19"/>
        <end position="116"/>
    </location>
</feature>
<sequence>MRILPIITAIAVSFLSVACSTPAPPPGVTVVSPFDVQRYLGTWYEIARFDHPFESGLEKVTIAWHPRDDGGLDVVNKGYNPDRGMWQKTDGVAYFTGEPQPRRAEDFLLRPFLRQL</sequence>
<dbReference type="AlphaFoldDB" id="A0A2X3GTR0"/>
<evidence type="ECO:0000259" key="2">
    <source>
        <dbReference type="Pfam" id="PF08212"/>
    </source>
</evidence>
<dbReference type="GO" id="GO:0006950">
    <property type="term" value="P:response to stress"/>
    <property type="evidence" value="ECO:0007669"/>
    <property type="project" value="UniProtKB-ARBA"/>
</dbReference>
<dbReference type="InterPro" id="IPR022272">
    <property type="entry name" value="Lipocalin_CS"/>
</dbReference>
<dbReference type="InterPro" id="IPR012674">
    <property type="entry name" value="Calycin"/>
</dbReference>
<dbReference type="Pfam" id="PF08212">
    <property type="entry name" value="Lipocalin_2"/>
    <property type="match status" value="1"/>
</dbReference>
<reference evidence="3 4" key="1">
    <citation type="submission" date="2018-06" db="EMBL/GenBank/DDBJ databases">
        <authorList>
            <consortium name="Pathogen Informatics"/>
            <person name="Doyle S."/>
        </authorList>
    </citation>
    <scope>NUCLEOTIDE SEQUENCE [LARGE SCALE GENOMIC DNA]</scope>
    <source>
        <strain evidence="3 4">NCTC9128</strain>
    </source>
</reference>
<dbReference type="InterPro" id="IPR000566">
    <property type="entry name" value="Lipocln_cytosolic_FA-bd_dom"/>
</dbReference>
<feature type="signal peptide" evidence="1">
    <location>
        <begin position="1"/>
        <end position="18"/>
    </location>
</feature>
<keyword evidence="1" id="KW-0732">Signal</keyword>
<feature type="domain" description="Lipocalin/cytosolic fatty-acid binding" evidence="2">
    <location>
        <begin position="34"/>
        <end position="101"/>
    </location>
</feature>
<accession>A0A2X3GTR0</accession>
<evidence type="ECO:0000313" key="3">
    <source>
        <dbReference type="EMBL" id="SQC39899.1"/>
    </source>
</evidence>
<evidence type="ECO:0000313" key="4">
    <source>
        <dbReference type="Proteomes" id="UP000251088"/>
    </source>
</evidence>
<keyword evidence="3" id="KW-0449">Lipoprotein</keyword>
<dbReference type="InterPro" id="IPR002446">
    <property type="entry name" value="Lipocalin_bac"/>
</dbReference>
<protein>
    <submittedName>
        <fullName evidence="3">Outer membrane lipoprotein Blc</fullName>
    </submittedName>
</protein>
<evidence type="ECO:0000256" key="1">
    <source>
        <dbReference type="SAM" id="SignalP"/>
    </source>
</evidence>
<dbReference type="PANTHER" id="PTHR10612:SF34">
    <property type="entry name" value="APOLIPOPROTEIN D"/>
    <property type="match status" value="1"/>
</dbReference>
<dbReference type="PRINTS" id="PR01171">
    <property type="entry name" value="BCTLIPOCALIN"/>
</dbReference>
<dbReference type="PROSITE" id="PS00213">
    <property type="entry name" value="LIPOCALIN"/>
    <property type="match status" value="1"/>
</dbReference>
<dbReference type="EMBL" id="UAWN01000014">
    <property type="protein sequence ID" value="SQC39899.1"/>
    <property type="molecule type" value="Genomic_DNA"/>
</dbReference>
<dbReference type="PANTHER" id="PTHR10612">
    <property type="entry name" value="APOLIPOPROTEIN D"/>
    <property type="match status" value="1"/>
</dbReference>
<dbReference type="PROSITE" id="PS51257">
    <property type="entry name" value="PROKAR_LIPOPROTEIN"/>
    <property type="match status" value="1"/>
</dbReference>
<organism evidence="3 4">
    <name type="scientific">Klebsiella pneumoniae</name>
    <dbReference type="NCBI Taxonomy" id="573"/>
    <lineage>
        <taxon>Bacteria</taxon>
        <taxon>Pseudomonadati</taxon>
        <taxon>Pseudomonadota</taxon>
        <taxon>Gammaproteobacteria</taxon>
        <taxon>Enterobacterales</taxon>
        <taxon>Enterobacteriaceae</taxon>
        <taxon>Klebsiella/Raoultella group</taxon>
        <taxon>Klebsiella</taxon>
        <taxon>Klebsiella pneumoniae complex</taxon>
    </lineage>
</organism>
<proteinExistence type="predicted"/>
<name>A0A2X3GTR0_KLEPN</name>
<dbReference type="Gene3D" id="2.40.128.20">
    <property type="match status" value="1"/>
</dbReference>
<dbReference type="Proteomes" id="UP000251088">
    <property type="component" value="Unassembled WGS sequence"/>
</dbReference>
<dbReference type="SUPFAM" id="SSF50814">
    <property type="entry name" value="Lipocalins"/>
    <property type="match status" value="1"/>
</dbReference>
<gene>
    <name evidence="3" type="primary">blc_2</name>
    <name evidence="3" type="ORF">NCTC9128_06049</name>
</gene>